<dbReference type="Gene3D" id="3.30.420.40">
    <property type="match status" value="2"/>
</dbReference>
<dbReference type="InterPro" id="IPR043129">
    <property type="entry name" value="ATPase_NBD"/>
</dbReference>
<comment type="function">
    <text evidence="1">Transcriptional repressor of xylose-utilizing enzymes.</text>
</comment>
<dbReference type="InterPro" id="IPR036388">
    <property type="entry name" value="WH-like_DNA-bd_sf"/>
</dbReference>
<evidence type="ECO:0000313" key="5">
    <source>
        <dbReference type="Proteomes" id="UP000036932"/>
    </source>
</evidence>
<keyword evidence="5" id="KW-1185">Reference proteome</keyword>
<dbReference type="PATRIC" id="fig|1705565.3.peg.4469"/>
<organism evidence="4 5">
    <name type="scientific">Paenibacillus solani</name>
    <dbReference type="NCBI Taxonomy" id="1705565"/>
    <lineage>
        <taxon>Bacteria</taxon>
        <taxon>Bacillati</taxon>
        <taxon>Bacillota</taxon>
        <taxon>Bacilli</taxon>
        <taxon>Bacillales</taxon>
        <taxon>Paenibacillaceae</taxon>
        <taxon>Paenibacillus</taxon>
    </lineage>
</organism>
<dbReference type="Proteomes" id="UP000036932">
    <property type="component" value="Unassembled WGS sequence"/>
</dbReference>
<protein>
    <submittedName>
        <fullName evidence="4">ROK family transcriptional regulator</fullName>
    </submittedName>
</protein>
<dbReference type="SUPFAM" id="SSF46785">
    <property type="entry name" value="Winged helix' DNA-binding domain"/>
    <property type="match status" value="1"/>
</dbReference>
<dbReference type="Gene3D" id="1.10.10.10">
    <property type="entry name" value="Winged helix-like DNA-binding domain superfamily/Winged helix DNA-binding domain"/>
    <property type="match status" value="1"/>
</dbReference>
<proteinExistence type="inferred from homology"/>
<dbReference type="EMBL" id="LIUT01000001">
    <property type="protein sequence ID" value="KOR89830.1"/>
    <property type="molecule type" value="Genomic_DNA"/>
</dbReference>
<comment type="caution">
    <text evidence="4">The sequence shown here is derived from an EMBL/GenBank/DDBJ whole genome shotgun (WGS) entry which is preliminary data.</text>
</comment>
<sequence length="343" mass="38194">MKFAVRRALRSSLLELGSGTKAELSEQLGISFPTVSKVLEQMTKEGEVHLLGLDESSGGRRANRYAFNPNYMLGLAVYYEKDQSVYTLFNWNGDLIERTVEDGILQAGPEALASQIRNWAHRYPKIRSIAVGMPASVRDGIIFHIPSYSAFQDFDLQAYLEEMYSIPVIVENDMNAAVLGYQNLSHSEEASLVYVYLGHNGPGAGLLINGNVVRGRSFFTGEIGYVPMSGDNNLLHVLDRRDSVMSSLVEPDEEQIDALSRLSATLTAILNPDAILWCEHNLLPSTLRSIKDRASAYVPQTHLPEMLLRPWEHDYIAGLQRLAMDMMISDTSTFINTTTTNGE</sequence>
<dbReference type="PANTHER" id="PTHR18964">
    <property type="entry name" value="ROK (REPRESSOR, ORF, KINASE) FAMILY"/>
    <property type="match status" value="1"/>
</dbReference>
<keyword evidence="3" id="KW-0119">Carbohydrate metabolism</keyword>
<dbReference type="AlphaFoldDB" id="A0A0M1P6A5"/>
<dbReference type="InterPro" id="IPR000600">
    <property type="entry name" value="ROK"/>
</dbReference>
<dbReference type="PANTHER" id="PTHR18964:SF149">
    <property type="entry name" value="BIFUNCTIONAL UDP-N-ACETYLGLUCOSAMINE 2-EPIMERASE_N-ACETYLMANNOSAMINE KINASE"/>
    <property type="match status" value="1"/>
</dbReference>
<name>A0A0M1P6A5_9BACL</name>
<accession>A0A0M1P6A5</accession>
<dbReference type="InterPro" id="IPR036390">
    <property type="entry name" value="WH_DNA-bd_sf"/>
</dbReference>
<comment type="similarity">
    <text evidence="2">Belongs to the ROK (NagC/XylR) family.</text>
</comment>
<evidence type="ECO:0000313" key="4">
    <source>
        <dbReference type="EMBL" id="KOR89830.1"/>
    </source>
</evidence>
<dbReference type="CDD" id="cd23763">
    <property type="entry name" value="ASKHA_ATPase_ROK"/>
    <property type="match status" value="1"/>
</dbReference>
<evidence type="ECO:0000256" key="3">
    <source>
        <dbReference type="ARBA" id="ARBA00022629"/>
    </source>
</evidence>
<dbReference type="SUPFAM" id="SSF53067">
    <property type="entry name" value="Actin-like ATPase domain"/>
    <property type="match status" value="1"/>
</dbReference>
<evidence type="ECO:0000256" key="1">
    <source>
        <dbReference type="ARBA" id="ARBA00002486"/>
    </source>
</evidence>
<dbReference type="Pfam" id="PF00480">
    <property type="entry name" value="ROK"/>
    <property type="match status" value="1"/>
</dbReference>
<reference evidence="5" key="1">
    <citation type="submission" date="2015-08" db="EMBL/GenBank/DDBJ databases">
        <title>Genome sequencing project for genomic taxonomy and phylogenomics of Bacillus-like bacteria.</title>
        <authorList>
            <person name="Liu B."/>
            <person name="Wang J."/>
            <person name="Zhu Y."/>
            <person name="Liu G."/>
            <person name="Chen Q."/>
            <person name="Chen Z."/>
            <person name="Lan J."/>
            <person name="Che J."/>
            <person name="Ge C."/>
            <person name="Shi H."/>
            <person name="Pan Z."/>
            <person name="Liu X."/>
        </authorList>
    </citation>
    <scope>NUCLEOTIDE SEQUENCE [LARGE SCALE GENOMIC DNA]</scope>
    <source>
        <strain evidence="5">FJAT-22460</strain>
    </source>
</reference>
<gene>
    <name evidence="4" type="ORF">AM231_12245</name>
</gene>
<keyword evidence="3" id="KW-0859">Xylose metabolism</keyword>
<dbReference type="GO" id="GO:0042732">
    <property type="term" value="P:D-xylose metabolic process"/>
    <property type="evidence" value="ECO:0007669"/>
    <property type="project" value="UniProtKB-KW"/>
</dbReference>
<evidence type="ECO:0000256" key="2">
    <source>
        <dbReference type="ARBA" id="ARBA00006479"/>
    </source>
</evidence>